<evidence type="ECO:0000313" key="1">
    <source>
        <dbReference type="EMBL" id="KAK3080641.1"/>
    </source>
</evidence>
<protein>
    <submittedName>
        <fullName evidence="1">Uncharacterized protein</fullName>
    </submittedName>
</protein>
<name>A0ACC3DV07_9PEZI</name>
<accession>A0ACC3DV07</accession>
<keyword evidence="2" id="KW-1185">Reference proteome</keyword>
<sequence>MTELALAHSSMKTSSSAQDRDHITALPAELLLAIANHIPAWARSLDKATMTDNYDLEFDSVRDILALRLTCKAFCLVATEVLVGILDRLYVRPTQRSLSIFRAVCDHPVFSKTVTTVVYIGLQYQYLASDSKAFKPCPHQKDSVMEIMGGLQEHKKRFKEQEKILDAEEDIHALTVGLAQLPNVSAVHYANHLDAPGFNGERCIYDYRLARKAHQLHPQEAVHWPAQFCCVDSKPPGRHRLCPEEQAFEDSDTSFSNGLDRLLYAVYKSGADIASLTVMDRDGFETDFLGEQSPPVMKCMPWDKFTSLTVCCLKDDTAPPDDVKQWQKLFEATSNLQSLDITLLGCNCIATTLAEIQDGAFLPHLQTLTLRVQPHNSYISQDIDDLSLGNFLLRHRSTLRHLYVHNIGLLSTDEDCWLQLFEKLRGGLQLDKAVWVFDLDDDLVLSSSGMSSLLELLGHPPGNSPVNLGPRLLNAPQD</sequence>
<dbReference type="Proteomes" id="UP001186974">
    <property type="component" value="Unassembled WGS sequence"/>
</dbReference>
<comment type="caution">
    <text evidence="1">The sequence shown here is derived from an EMBL/GenBank/DDBJ whole genome shotgun (WGS) entry which is preliminary data.</text>
</comment>
<dbReference type="EMBL" id="JAWDJW010000467">
    <property type="protein sequence ID" value="KAK3080641.1"/>
    <property type="molecule type" value="Genomic_DNA"/>
</dbReference>
<evidence type="ECO:0000313" key="2">
    <source>
        <dbReference type="Proteomes" id="UP001186974"/>
    </source>
</evidence>
<reference evidence="1" key="1">
    <citation type="submission" date="2024-09" db="EMBL/GenBank/DDBJ databases">
        <title>Black Yeasts Isolated from many extreme environments.</title>
        <authorList>
            <person name="Coleine C."/>
            <person name="Stajich J.E."/>
            <person name="Selbmann L."/>
        </authorList>
    </citation>
    <scope>NUCLEOTIDE SEQUENCE</scope>
    <source>
        <strain evidence="1">CCFEE 5737</strain>
    </source>
</reference>
<organism evidence="1 2">
    <name type="scientific">Coniosporium uncinatum</name>
    <dbReference type="NCBI Taxonomy" id="93489"/>
    <lineage>
        <taxon>Eukaryota</taxon>
        <taxon>Fungi</taxon>
        <taxon>Dikarya</taxon>
        <taxon>Ascomycota</taxon>
        <taxon>Pezizomycotina</taxon>
        <taxon>Dothideomycetes</taxon>
        <taxon>Dothideomycetes incertae sedis</taxon>
        <taxon>Coniosporium</taxon>
    </lineage>
</organism>
<proteinExistence type="predicted"/>
<gene>
    <name evidence="1" type="ORF">LTS18_014527</name>
</gene>